<sequence>MRATTAARILAFASFSYDPVCGSLLLRDLNPECAPGGNFNLNPWQLQLPTGPPNNPTQIPPSQLVGCDGYTDSHFFTDAQGDGSMVMQAPGSNSGCTKFVESAHCRTEFTEITGDWDPFASVNRMMVQMKAIRGSNICVGQLFQAGGAPNKPLAEIYYYSDGTFHVGNPQTPPGGNQVLQTLQGVNVPHNQIFKMELRYEEGVASISINDGGFIKLNKKFDPPRAFFKTGNYNQADDDASVHVYSLDVQHEA</sequence>
<protein>
    <submittedName>
        <fullName evidence="2">Polysaccharide lyase family 7 protein</fullName>
    </submittedName>
</protein>
<reference evidence="2" key="1">
    <citation type="journal article" date="2020" name="Stud. Mycol.">
        <title>101 Dothideomycetes genomes: a test case for predicting lifestyles and emergence of pathogens.</title>
        <authorList>
            <person name="Haridas S."/>
            <person name="Albert R."/>
            <person name="Binder M."/>
            <person name="Bloem J."/>
            <person name="Labutti K."/>
            <person name="Salamov A."/>
            <person name="Andreopoulos B."/>
            <person name="Baker S."/>
            <person name="Barry K."/>
            <person name="Bills G."/>
            <person name="Bluhm B."/>
            <person name="Cannon C."/>
            <person name="Castanera R."/>
            <person name="Culley D."/>
            <person name="Daum C."/>
            <person name="Ezra D."/>
            <person name="Gonzalez J."/>
            <person name="Henrissat B."/>
            <person name="Kuo A."/>
            <person name="Liang C."/>
            <person name="Lipzen A."/>
            <person name="Lutzoni F."/>
            <person name="Magnuson J."/>
            <person name="Mondo S."/>
            <person name="Nolan M."/>
            <person name="Ohm R."/>
            <person name="Pangilinan J."/>
            <person name="Park H.-J."/>
            <person name="Ramirez L."/>
            <person name="Alfaro M."/>
            <person name="Sun H."/>
            <person name="Tritt A."/>
            <person name="Yoshinaga Y."/>
            <person name="Zwiers L.-H."/>
            <person name="Turgeon B."/>
            <person name="Goodwin S."/>
            <person name="Spatafora J."/>
            <person name="Crous P."/>
            <person name="Grigoriev I."/>
        </authorList>
    </citation>
    <scope>NUCLEOTIDE SEQUENCE</scope>
    <source>
        <strain evidence="2">ATCC 36951</strain>
    </source>
</reference>
<organism evidence="2 3">
    <name type="scientific">Zasmidium cellare ATCC 36951</name>
    <dbReference type="NCBI Taxonomy" id="1080233"/>
    <lineage>
        <taxon>Eukaryota</taxon>
        <taxon>Fungi</taxon>
        <taxon>Dikarya</taxon>
        <taxon>Ascomycota</taxon>
        <taxon>Pezizomycotina</taxon>
        <taxon>Dothideomycetes</taxon>
        <taxon>Dothideomycetidae</taxon>
        <taxon>Mycosphaerellales</taxon>
        <taxon>Mycosphaerellaceae</taxon>
        <taxon>Zasmidium</taxon>
    </lineage>
</organism>
<dbReference type="OrthoDB" id="77013at2759"/>
<dbReference type="AlphaFoldDB" id="A0A6A6C2U2"/>
<dbReference type="EMBL" id="ML993626">
    <property type="protein sequence ID" value="KAF2160500.1"/>
    <property type="molecule type" value="Genomic_DNA"/>
</dbReference>
<dbReference type="InterPro" id="IPR014895">
    <property type="entry name" value="Alginate_lyase_2"/>
</dbReference>
<dbReference type="InterPro" id="IPR013320">
    <property type="entry name" value="ConA-like_dom_sf"/>
</dbReference>
<evidence type="ECO:0000313" key="2">
    <source>
        <dbReference type="EMBL" id="KAF2160500.1"/>
    </source>
</evidence>
<dbReference type="RefSeq" id="XP_033661389.1">
    <property type="nucleotide sequence ID" value="XM_033809318.1"/>
</dbReference>
<proteinExistence type="predicted"/>
<gene>
    <name evidence="2" type="ORF">M409DRAFT_29121</name>
</gene>
<evidence type="ECO:0000313" key="3">
    <source>
        <dbReference type="Proteomes" id="UP000799537"/>
    </source>
</evidence>
<dbReference type="SUPFAM" id="SSF49899">
    <property type="entry name" value="Concanavalin A-like lectins/glucanases"/>
    <property type="match status" value="1"/>
</dbReference>
<accession>A0A6A6C2U2</accession>
<dbReference type="Gene3D" id="2.60.120.200">
    <property type="match status" value="1"/>
</dbReference>
<dbReference type="GeneID" id="54562590"/>
<dbReference type="Proteomes" id="UP000799537">
    <property type="component" value="Unassembled WGS sequence"/>
</dbReference>
<evidence type="ECO:0000259" key="1">
    <source>
        <dbReference type="Pfam" id="PF08787"/>
    </source>
</evidence>
<dbReference type="Pfam" id="PF08787">
    <property type="entry name" value="Alginate_lyase2"/>
    <property type="match status" value="1"/>
</dbReference>
<dbReference type="GO" id="GO:0016829">
    <property type="term" value="F:lyase activity"/>
    <property type="evidence" value="ECO:0007669"/>
    <property type="project" value="UniProtKB-KW"/>
</dbReference>
<name>A0A6A6C2U2_ZASCE</name>
<keyword evidence="3" id="KW-1185">Reference proteome</keyword>
<keyword evidence="2" id="KW-0456">Lyase</keyword>
<feature type="domain" description="Alginate lyase 2" evidence="1">
    <location>
        <begin position="39"/>
        <end position="250"/>
    </location>
</feature>